<evidence type="ECO:0000313" key="2">
    <source>
        <dbReference type="Proteomes" id="UP000094960"/>
    </source>
</evidence>
<dbReference type="KEGG" id="spun:BFF78_31505"/>
<accession>A0A1D7YH98</accession>
<dbReference type="RefSeq" id="WP_069781515.1">
    <property type="nucleotide sequence ID" value="NZ_CP017248.1"/>
</dbReference>
<keyword evidence="2" id="KW-1185">Reference proteome</keyword>
<dbReference type="AlphaFoldDB" id="A0A1D7YH98"/>
<reference evidence="2" key="1">
    <citation type="submission" date="2016-09" db="EMBL/GenBank/DDBJ databases">
        <title>Streptomyces puniciscabiei strain:TW1S1 Genome sequencing and assembly.</title>
        <authorList>
            <person name="Kim M.-K."/>
            <person name="Kim S.B."/>
        </authorList>
    </citation>
    <scope>NUCLEOTIDE SEQUENCE [LARGE SCALE GENOMIC DNA]</scope>
    <source>
        <strain evidence="2">TW1S1</strain>
    </source>
</reference>
<gene>
    <name evidence="1" type="ORF">BFF78_31505</name>
</gene>
<name>A0A1D7YH98_9ACTN</name>
<organism evidence="1 2">
    <name type="scientific">Streptomyces fodineus</name>
    <dbReference type="NCBI Taxonomy" id="1904616"/>
    <lineage>
        <taxon>Bacteria</taxon>
        <taxon>Bacillati</taxon>
        <taxon>Actinomycetota</taxon>
        <taxon>Actinomycetes</taxon>
        <taxon>Kitasatosporales</taxon>
        <taxon>Streptomycetaceae</taxon>
        <taxon>Streptomyces</taxon>
    </lineage>
</organism>
<evidence type="ECO:0000313" key="1">
    <source>
        <dbReference type="EMBL" id="AOR34973.1"/>
    </source>
</evidence>
<protein>
    <submittedName>
        <fullName evidence="1">Uncharacterized protein</fullName>
    </submittedName>
</protein>
<dbReference type="Proteomes" id="UP000094960">
    <property type="component" value="Chromosome"/>
</dbReference>
<proteinExistence type="predicted"/>
<dbReference type="EMBL" id="CP017248">
    <property type="protein sequence ID" value="AOR34973.1"/>
    <property type="molecule type" value="Genomic_DNA"/>
</dbReference>
<sequence>MSETWTFEGERTAVTAEKAVAVLRRRIAEGRLETWLTSSAGRLLSVVSNTERALVMLLDAADDPGAHAVSAGSRGVSGGFRLANGQCDTYPAADTVPLGEAFRIVRRVIGTGLPRAGAGWCSDG</sequence>